<dbReference type="HOGENOM" id="CLU_2984399_0_0_1"/>
<dbReference type="GeneID" id="19125411"/>
<evidence type="ECO:0000313" key="3">
    <source>
        <dbReference type="Proteomes" id="UP000054032"/>
    </source>
</evidence>
<keyword evidence="3" id="KW-1185">Reference proteome</keyword>
<protein>
    <submittedName>
        <fullName evidence="2">Uncharacterized protein</fullName>
    </submittedName>
</protein>
<accession>W6ZEW9</accession>
<feature type="non-terminal residue" evidence="2">
    <location>
        <position position="1"/>
    </location>
</feature>
<name>W6ZEW9_COCMI</name>
<feature type="non-terminal residue" evidence="2">
    <location>
        <position position="58"/>
    </location>
</feature>
<reference evidence="2 3" key="1">
    <citation type="journal article" date="2013" name="PLoS Genet.">
        <title>Comparative genome structure, secondary metabolite, and effector coding capacity across Cochliobolus pathogens.</title>
        <authorList>
            <person name="Condon B.J."/>
            <person name="Leng Y."/>
            <person name="Wu D."/>
            <person name="Bushley K.E."/>
            <person name="Ohm R.A."/>
            <person name="Otillar R."/>
            <person name="Martin J."/>
            <person name="Schackwitz W."/>
            <person name="Grimwood J."/>
            <person name="MohdZainudin N."/>
            <person name="Xue C."/>
            <person name="Wang R."/>
            <person name="Manning V.A."/>
            <person name="Dhillon B."/>
            <person name="Tu Z.J."/>
            <person name="Steffenson B.J."/>
            <person name="Salamov A."/>
            <person name="Sun H."/>
            <person name="Lowry S."/>
            <person name="LaButti K."/>
            <person name="Han J."/>
            <person name="Copeland A."/>
            <person name="Lindquist E."/>
            <person name="Barry K."/>
            <person name="Schmutz J."/>
            <person name="Baker S.E."/>
            <person name="Ciuffetti L.M."/>
            <person name="Grigoriev I.V."/>
            <person name="Zhong S."/>
            <person name="Turgeon B.G."/>
        </authorList>
    </citation>
    <scope>NUCLEOTIDE SEQUENCE [LARGE SCALE GENOMIC DNA]</scope>
    <source>
        <strain evidence="2 3">ATCC 44560</strain>
    </source>
</reference>
<dbReference type="Proteomes" id="UP000054032">
    <property type="component" value="Unassembled WGS sequence"/>
</dbReference>
<dbReference type="KEGG" id="bor:COCMIDRAFT_78577"/>
<evidence type="ECO:0000313" key="2">
    <source>
        <dbReference type="EMBL" id="EUC42056.1"/>
    </source>
</evidence>
<dbReference type="AlphaFoldDB" id="W6ZEW9"/>
<organism evidence="2 3">
    <name type="scientific">Bipolaris oryzae ATCC 44560</name>
    <dbReference type="NCBI Taxonomy" id="930090"/>
    <lineage>
        <taxon>Eukaryota</taxon>
        <taxon>Fungi</taxon>
        <taxon>Dikarya</taxon>
        <taxon>Ascomycota</taxon>
        <taxon>Pezizomycotina</taxon>
        <taxon>Dothideomycetes</taxon>
        <taxon>Pleosporomycetidae</taxon>
        <taxon>Pleosporales</taxon>
        <taxon>Pleosporineae</taxon>
        <taxon>Pleosporaceae</taxon>
        <taxon>Bipolaris</taxon>
    </lineage>
</organism>
<gene>
    <name evidence="2" type="ORF">COCMIDRAFT_78577</name>
</gene>
<dbReference type="EMBL" id="KI964075">
    <property type="protein sequence ID" value="EUC42056.1"/>
    <property type="molecule type" value="Genomic_DNA"/>
</dbReference>
<dbReference type="RefSeq" id="XP_007691449.1">
    <property type="nucleotide sequence ID" value="XM_007693259.1"/>
</dbReference>
<proteinExistence type="predicted"/>
<sequence>TLDTALRMLQSRLTTPLSNAKQPAAIRLLRELSHLPLPCPTTSRTPPPRAHHHLAHAR</sequence>
<evidence type="ECO:0000256" key="1">
    <source>
        <dbReference type="SAM" id="MobiDB-lite"/>
    </source>
</evidence>
<feature type="compositionally biased region" description="Basic residues" evidence="1">
    <location>
        <begin position="49"/>
        <end position="58"/>
    </location>
</feature>
<feature type="region of interest" description="Disordered" evidence="1">
    <location>
        <begin position="37"/>
        <end position="58"/>
    </location>
</feature>